<evidence type="ECO:0008006" key="4">
    <source>
        <dbReference type="Google" id="ProtNLM"/>
    </source>
</evidence>
<sequence>MLYLKKTIAVPVSALLFYAGFTVAAGLLLGGCIAAAFAAAVGAPPAAAAGMMLVGLAAAPCAVSVLRPFRPALEKAAMDIDAWADPPRRPAPARPAPAPLPEVLAGVSPAGEATAHSYFPPGIFSSEPRELKSWELPHWTTCPRCEQIPAAGTLAYDTRTPLLISKYVFTCAAGHSWFYETDGG</sequence>
<gene>
    <name evidence="2" type="ORF">ACFQZP_40015</name>
</gene>
<dbReference type="EMBL" id="JBHTEC010000004">
    <property type="protein sequence ID" value="MFD0287708.1"/>
    <property type="molecule type" value="Genomic_DNA"/>
</dbReference>
<proteinExistence type="predicted"/>
<keyword evidence="1" id="KW-1133">Transmembrane helix</keyword>
<feature type="transmembrane region" description="Helical" evidence="1">
    <location>
        <begin position="46"/>
        <end position="66"/>
    </location>
</feature>
<evidence type="ECO:0000313" key="3">
    <source>
        <dbReference type="Proteomes" id="UP001596957"/>
    </source>
</evidence>
<reference evidence="3" key="1">
    <citation type="journal article" date="2019" name="Int. J. Syst. Evol. Microbiol.">
        <title>The Global Catalogue of Microorganisms (GCM) 10K type strain sequencing project: providing services to taxonomists for standard genome sequencing and annotation.</title>
        <authorList>
            <consortium name="The Broad Institute Genomics Platform"/>
            <consortium name="The Broad Institute Genome Sequencing Center for Infectious Disease"/>
            <person name="Wu L."/>
            <person name="Ma J."/>
        </authorList>
    </citation>
    <scope>NUCLEOTIDE SEQUENCE [LARGE SCALE GENOMIC DNA]</scope>
    <source>
        <strain evidence="3">CGMCC 4.7198</strain>
    </source>
</reference>
<name>A0ABW2VTD9_9ACTN</name>
<keyword evidence="1" id="KW-0472">Membrane</keyword>
<evidence type="ECO:0000313" key="2">
    <source>
        <dbReference type="EMBL" id="MFD0287708.1"/>
    </source>
</evidence>
<organism evidence="2 3">
    <name type="scientific">Streptomyces lutosisoli</name>
    <dbReference type="NCBI Taxonomy" id="2665721"/>
    <lineage>
        <taxon>Bacteria</taxon>
        <taxon>Bacillati</taxon>
        <taxon>Actinomycetota</taxon>
        <taxon>Actinomycetes</taxon>
        <taxon>Kitasatosporales</taxon>
        <taxon>Streptomycetaceae</taxon>
        <taxon>Streptomyces</taxon>
    </lineage>
</organism>
<keyword evidence="3" id="KW-1185">Reference proteome</keyword>
<protein>
    <recommendedName>
        <fullName evidence="4">Lipoprotein</fullName>
    </recommendedName>
</protein>
<feature type="transmembrane region" description="Helical" evidence="1">
    <location>
        <begin position="12"/>
        <end position="40"/>
    </location>
</feature>
<keyword evidence="1" id="KW-0812">Transmembrane</keyword>
<accession>A0ABW2VTD9</accession>
<comment type="caution">
    <text evidence="2">The sequence shown here is derived from an EMBL/GenBank/DDBJ whole genome shotgun (WGS) entry which is preliminary data.</text>
</comment>
<dbReference type="Proteomes" id="UP001596957">
    <property type="component" value="Unassembled WGS sequence"/>
</dbReference>
<evidence type="ECO:0000256" key="1">
    <source>
        <dbReference type="SAM" id="Phobius"/>
    </source>
</evidence>
<dbReference type="PROSITE" id="PS51257">
    <property type="entry name" value="PROKAR_LIPOPROTEIN"/>
    <property type="match status" value="1"/>
</dbReference>
<dbReference type="RefSeq" id="WP_381301705.1">
    <property type="nucleotide sequence ID" value="NZ_JBHTEC010000004.1"/>
</dbReference>